<dbReference type="AlphaFoldDB" id="A0A6G9QG73"/>
<evidence type="ECO:0000313" key="6">
    <source>
        <dbReference type="Proteomes" id="UP000502608"/>
    </source>
</evidence>
<comment type="subcellular location">
    <subcellularLocation>
        <location evidence="1">Membrane</location>
    </subcellularLocation>
</comment>
<protein>
    <submittedName>
        <fullName evidence="5">BamA/TamA family outer membrane protein</fullName>
    </submittedName>
</protein>
<dbReference type="Gene3D" id="2.40.160.50">
    <property type="entry name" value="membrane protein fhac: a member of the omp85/tpsb transporter family"/>
    <property type="match status" value="1"/>
</dbReference>
<gene>
    <name evidence="5" type="ORF">HBH39_01835</name>
</gene>
<evidence type="ECO:0000313" key="5">
    <source>
        <dbReference type="EMBL" id="QIR13388.1"/>
    </source>
</evidence>
<feature type="chain" id="PRO_5026351168" evidence="3">
    <location>
        <begin position="20"/>
        <end position="389"/>
    </location>
</feature>
<dbReference type="GO" id="GO:0019867">
    <property type="term" value="C:outer membrane"/>
    <property type="evidence" value="ECO:0007669"/>
    <property type="project" value="InterPro"/>
</dbReference>
<evidence type="ECO:0000256" key="3">
    <source>
        <dbReference type="SAM" id="SignalP"/>
    </source>
</evidence>
<sequence length="389" mass="42935">MLKKISIALLLMASTPLMANPSHFIDEQDGQFDLGYYLAENAYGFLPVPVIITEPAVGYGGGLMGLFLHETEQEKQARKKKALESIDGGAQLVPAAMTLVGGGGTENGTWFAFAGHRHSWLKDTIRYTGAAGAARGNLDLYTNLGGLLPVDNTFKFDTSTQAYFAFQKIQFRVANTPLMLGMQQLWAQSEISSSNLIVDRILQALLGENTMTSGLGLVAEYDTRDNLFFPKNGYKFSAEYMVYDDAIGSDTNYATLGANGEAYFPLSHKWTFAVAASYDEIYEKDTKLSPTTKPYVELRGVSAFRYQGDQVGTLQAQLMYHFDHRWTVSTFYGYGQTDTKSISDTTDSVNAYGVGFRYQIARRYGIHMGIDIAKSDDDSALYFKVGSGF</sequence>
<dbReference type="EMBL" id="CP050313">
    <property type="protein sequence ID" value="QIR13388.1"/>
    <property type="molecule type" value="Genomic_DNA"/>
</dbReference>
<organism evidence="5 6">
    <name type="scientific">Shewanella aestuarii</name>
    <dbReference type="NCBI Taxonomy" id="1028752"/>
    <lineage>
        <taxon>Bacteria</taxon>
        <taxon>Pseudomonadati</taxon>
        <taxon>Pseudomonadota</taxon>
        <taxon>Gammaproteobacteria</taxon>
        <taxon>Alteromonadales</taxon>
        <taxon>Shewanellaceae</taxon>
        <taxon>Shewanella</taxon>
    </lineage>
</organism>
<feature type="signal peptide" evidence="3">
    <location>
        <begin position="1"/>
        <end position="19"/>
    </location>
</feature>
<accession>A0A6G9QG73</accession>
<keyword evidence="3" id="KW-0732">Signal</keyword>
<evidence type="ECO:0000259" key="4">
    <source>
        <dbReference type="Pfam" id="PF01103"/>
    </source>
</evidence>
<name>A0A6G9QG73_9GAMM</name>
<keyword evidence="2" id="KW-0472">Membrane</keyword>
<dbReference type="InterPro" id="IPR000184">
    <property type="entry name" value="Bac_surfAg_D15"/>
</dbReference>
<dbReference type="Pfam" id="PF01103">
    <property type="entry name" value="Omp85"/>
    <property type="match status" value="1"/>
</dbReference>
<dbReference type="Proteomes" id="UP000502608">
    <property type="component" value="Chromosome"/>
</dbReference>
<evidence type="ECO:0000256" key="1">
    <source>
        <dbReference type="ARBA" id="ARBA00004370"/>
    </source>
</evidence>
<dbReference type="KEGG" id="saes:HBH39_01835"/>
<reference evidence="5 6" key="1">
    <citation type="submission" date="2020-03" db="EMBL/GenBank/DDBJ databases">
        <title>Complete genome sequence of Shewanella sp.</title>
        <authorList>
            <person name="Kim Y.-S."/>
            <person name="Kim S.-J."/>
            <person name="Jung H.-K."/>
            <person name="Kim K.-H."/>
        </authorList>
    </citation>
    <scope>NUCLEOTIDE SEQUENCE [LARGE SCALE GENOMIC DNA]</scope>
    <source>
        <strain evidence="5 6">PN3F2</strain>
    </source>
</reference>
<dbReference type="RefSeq" id="WP_167675073.1">
    <property type="nucleotide sequence ID" value="NZ_CP050313.1"/>
</dbReference>
<keyword evidence="6" id="KW-1185">Reference proteome</keyword>
<feature type="domain" description="Bacterial surface antigen (D15)" evidence="4">
    <location>
        <begin position="199"/>
        <end position="275"/>
    </location>
</feature>
<evidence type="ECO:0000256" key="2">
    <source>
        <dbReference type="ARBA" id="ARBA00023136"/>
    </source>
</evidence>
<proteinExistence type="predicted"/>